<dbReference type="PANTHER" id="PTHR30332">
    <property type="entry name" value="PROBABLE GENERAL SECRETION PATHWAY PROTEIN D"/>
    <property type="match status" value="1"/>
</dbReference>
<evidence type="ECO:0000256" key="7">
    <source>
        <dbReference type="RuleBase" id="RU004004"/>
    </source>
</evidence>
<dbReference type="Pfam" id="PF00263">
    <property type="entry name" value="Secretin"/>
    <property type="match status" value="1"/>
</dbReference>
<proteinExistence type="inferred from homology"/>
<dbReference type="KEGG" id="tcl:Tchl_2306"/>
<name>A0A1H5RT56_9RHOO</name>
<accession>A0A1H5RT56</accession>
<keyword evidence="2 7" id="KW-0813">Transport</keyword>
<evidence type="ECO:0000256" key="3">
    <source>
        <dbReference type="ARBA" id="ARBA00022729"/>
    </source>
</evidence>
<dbReference type="AlphaFoldDB" id="A0A1H5RT56"/>
<evidence type="ECO:0000256" key="4">
    <source>
        <dbReference type="ARBA" id="ARBA00023136"/>
    </source>
</evidence>
<dbReference type="InterPro" id="IPR004846">
    <property type="entry name" value="T2SS/T3SS_dom"/>
</dbReference>
<dbReference type="Gene3D" id="3.30.1370.120">
    <property type="match status" value="1"/>
</dbReference>
<evidence type="ECO:0000256" key="2">
    <source>
        <dbReference type="ARBA" id="ARBA00022448"/>
    </source>
</evidence>
<feature type="region of interest" description="Disordered" evidence="8">
    <location>
        <begin position="597"/>
        <end position="661"/>
    </location>
</feature>
<dbReference type="GO" id="GO:0009306">
    <property type="term" value="P:protein secretion"/>
    <property type="evidence" value="ECO:0007669"/>
    <property type="project" value="InterPro"/>
</dbReference>
<dbReference type="InterPro" id="IPR005644">
    <property type="entry name" value="NolW-like"/>
</dbReference>
<dbReference type="EMBL" id="CP018839">
    <property type="protein sequence ID" value="APR05146.1"/>
    <property type="molecule type" value="Genomic_DNA"/>
</dbReference>
<evidence type="ECO:0000256" key="1">
    <source>
        <dbReference type="ARBA" id="ARBA00004370"/>
    </source>
</evidence>
<keyword evidence="4" id="KW-0472">Membrane</keyword>
<keyword evidence="3" id="KW-0732">Signal</keyword>
<dbReference type="Proteomes" id="UP000185739">
    <property type="component" value="Chromosome"/>
</dbReference>
<comment type="subcellular location">
    <subcellularLocation>
        <location evidence="7">Cell outer membrane</location>
    </subcellularLocation>
    <subcellularLocation>
        <location evidence="1">Membrane</location>
    </subcellularLocation>
</comment>
<dbReference type="SMART" id="SM00965">
    <property type="entry name" value="STN"/>
    <property type="match status" value="1"/>
</dbReference>
<evidence type="ECO:0000256" key="5">
    <source>
        <dbReference type="ARBA" id="ARBA00023237"/>
    </source>
</evidence>
<dbReference type="GO" id="GO:0015627">
    <property type="term" value="C:type II protein secretion system complex"/>
    <property type="evidence" value="ECO:0007669"/>
    <property type="project" value="TreeGrafter"/>
</dbReference>
<comment type="similarity">
    <text evidence="6">Belongs to the bacterial secretin family.</text>
</comment>
<gene>
    <name evidence="9" type="ORF">Tchl_2306</name>
</gene>
<dbReference type="PRINTS" id="PR01032">
    <property type="entry name" value="PHAGEIV"/>
</dbReference>
<dbReference type="InterPro" id="IPR001775">
    <property type="entry name" value="GspD/PilQ"/>
</dbReference>
<reference evidence="9 10" key="1">
    <citation type="submission" date="2016-12" db="EMBL/GenBank/DDBJ databases">
        <title>Complete genome sequence of Thauera chlorobenzoica, a Betaproteobacterium degrading haloaromatics anaerobically to CO2 and halides.</title>
        <authorList>
            <person name="Goris T."/>
            <person name="Mergelsberg M."/>
            <person name="Boll M."/>
        </authorList>
    </citation>
    <scope>NUCLEOTIDE SEQUENCE [LARGE SCALE GENOMIC DNA]</scope>
    <source>
        <strain evidence="9 10">3CB1</strain>
    </source>
</reference>
<dbReference type="InterPro" id="IPR011990">
    <property type="entry name" value="TPR-like_helical_dom_sf"/>
</dbReference>
<dbReference type="RefSeq" id="WP_075148551.1">
    <property type="nucleotide sequence ID" value="NZ_CP018839.1"/>
</dbReference>
<feature type="compositionally biased region" description="Pro residues" evidence="8">
    <location>
        <begin position="616"/>
        <end position="638"/>
    </location>
</feature>
<dbReference type="InterPro" id="IPR038591">
    <property type="entry name" value="NolW-like_sf"/>
</dbReference>
<dbReference type="PRINTS" id="PR00811">
    <property type="entry name" value="BCTERIALGSPD"/>
</dbReference>
<evidence type="ECO:0000313" key="9">
    <source>
        <dbReference type="EMBL" id="APR05146.1"/>
    </source>
</evidence>
<dbReference type="InterPro" id="IPR050810">
    <property type="entry name" value="Bact_Secretion_Sys_Channel"/>
</dbReference>
<dbReference type="Gene3D" id="1.25.40.10">
    <property type="entry name" value="Tetratricopeptide repeat domain"/>
    <property type="match status" value="1"/>
</dbReference>
<evidence type="ECO:0000256" key="8">
    <source>
        <dbReference type="SAM" id="MobiDB-lite"/>
    </source>
</evidence>
<organism evidence="9 10">
    <name type="scientific">Thauera chlorobenzoica</name>
    <dbReference type="NCBI Taxonomy" id="96773"/>
    <lineage>
        <taxon>Bacteria</taxon>
        <taxon>Pseudomonadati</taxon>
        <taxon>Pseudomonadota</taxon>
        <taxon>Betaproteobacteria</taxon>
        <taxon>Rhodocyclales</taxon>
        <taxon>Zoogloeaceae</taxon>
        <taxon>Thauera</taxon>
    </lineage>
</organism>
<evidence type="ECO:0000313" key="10">
    <source>
        <dbReference type="Proteomes" id="UP000185739"/>
    </source>
</evidence>
<dbReference type="STRING" id="96773.Tchl_2306"/>
<keyword evidence="10" id="KW-1185">Reference proteome</keyword>
<dbReference type="Pfam" id="PF03958">
    <property type="entry name" value="Secretin_N"/>
    <property type="match status" value="1"/>
</dbReference>
<dbReference type="GO" id="GO:0009279">
    <property type="term" value="C:cell outer membrane"/>
    <property type="evidence" value="ECO:0007669"/>
    <property type="project" value="UniProtKB-SubCell"/>
</dbReference>
<feature type="compositionally biased region" description="Low complexity" evidence="8">
    <location>
        <begin position="639"/>
        <end position="651"/>
    </location>
</feature>
<protein>
    <submittedName>
        <fullName evidence="9">Type II secretion system, GspD-like protein</fullName>
    </submittedName>
</protein>
<dbReference type="PANTHER" id="PTHR30332:SF17">
    <property type="entry name" value="TYPE IV PILIATION SYSTEM PROTEIN DR_0774-RELATED"/>
    <property type="match status" value="1"/>
</dbReference>
<keyword evidence="5" id="KW-0998">Cell outer membrane</keyword>
<dbReference type="InterPro" id="IPR011662">
    <property type="entry name" value="Secretin/TonB_short_N"/>
</dbReference>
<sequence length="661" mass="71937">MKRALTLILLSELLLAGCATNQAFIDGKQLLAEGRIEEGLEQLDRAARASPGNAEFRSYYINQRERTVNQLLASAETARINARFDEAETLYLRAQRIDPENRQTVAALASLEANRRHAALVADARALIESGESTKASPLLRRVLAEQPRHREARQLMRRVDEEQSRDALDGGPRLRALLAQPITLEFRDANLRAVFEVISRSAGINFVFDKDVRPDLKTTLFVRDSRIEDAVDLLLITNQLDRKVISDNTLLVYPSTPAKQKDYKELVVRSFYLANADVKQTATMLRAMLKMRDVFVDDRINMVVIRDTPEVVRLAEKLITAQDVAEPEALLEVEVLEISRSRLESFGLQWPTQIGYGQLTQGASTQTGTVVNPTTGAITPIVTPGVGATVASGVIDLRRDPLGLTTFIANPALVLNIKAQDADANVLANPRIRVKNREKAKIHIGDKLPVFTSTATSTGFVSQSITYLDVGVKLDVEPSISIDDEVTITVGLEVSNIVRQVTTSAGNVAYQVGTRAAGTTLRLRDGETQVLAGLIQDEDRRSANKVPVLGDLPIAGRLFSSHDSTNSKTEIVLLITPRIVRNLELPQASSIEFLSGSESGAGQMGSRDANAIPLGPIPGAEPPPQPAPQQTPPPSPQAAPATPQAPVFPAGPMREEGLAR</sequence>
<evidence type="ECO:0000256" key="6">
    <source>
        <dbReference type="RuleBase" id="RU004003"/>
    </source>
</evidence>
<dbReference type="SUPFAM" id="SSF48452">
    <property type="entry name" value="TPR-like"/>
    <property type="match status" value="1"/>
</dbReference>